<feature type="region of interest" description="Disordered" evidence="1">
    <location>
        <begin position="1"/>
        <end position="31"/>
    </location>
</feature>
<feature type="non-terminal residue" evidence="2">
    <location>
        <position position="45"/>
    </location>
</feature>
<gene>
    <name evidence="2" type="ORF">METZ01_LOCUS370793</name>
</gene>
<organism evidence="2">
    <name type="scientific">marine metagenome</name>
    <dbReference type="NCBI Taxonomy" id="408172"/>
    <lineage>
        <taxon>unclassified sequences</taxon>
        <taxon>metagenomes</taxon>
        <taxon>ecological metagenomes</taxon>
    </lineage>
</organism>
<sequence length="45" mass="4978">MATSSTEAQSSQARPAPYRRNKRNEPNPLGGNFILMPSLLDYLSP</sequence>
<dbReference type="AlphaFoldDB" id="A0A382T709"/>
<evidence type="ECO:0000313" key="2">
    <source>
        <dbReference type="EMBL" id="SVD17939.1"/>
    </source>
</evidence>
<dbReference type="EMBL" id="UINC01134408">
    <property type="protein sequence ID" value="SVD17939.1"/>
    <property type="molecule type" value="Genomic_DNA"/>
</dbReference>
<reference evidence="2" key="1">
    <citation type="submission" date="2018-05" db="EMBL/GenBank/DDBJ databases">
        <authorList>
            <person name="Lanie J.A."/>
            <person name="Ng W.-L."/>
            <person name="Kazmierczak K.M."/>
            <person name="Andrzejewski T.M."/>
            <person name="Davidsen T.M."/>
            <person name="Wayne K.J."/>
            <person name="Tettelin H."/>
            <person name="Glass J.I."/>
            <person name="Rusch D."/>
            <person name="Podicherti R."/>
            <person name="Tsui H.-C.T."/>
            <person name="Winkler M.E."/>
        </authorList>
    </citation>
    <scope>NUCLEOTIDE SEQUENCE</scope>
</reference>
<feature type="compositionally biased region" description="Low complexity" evidence="1">
    <location>
        <begin position="1"/>
        <end position="13"/>
    </location>
</feature>
<name>A0A382T709_9ZZZZ</name>
<proteinExistence type="predicted"/>
<protein>
    <submittedName>
        <fullName evidence="2">Uncharacterized protein</fullName>
    </submittedName>
</protein>
<evidence type="ECO:0000256" key="1">
    <source>
        <dbReference type="SAM" id="MobiDB-lite"/>
    </source>
</evidence>
<accession>A0A382T709</accession>